<dbReference type="Gene3D" id="3.40.640.10">
    <property type="entry name" value="Type I PLP-dependent aspartate aminotransferase-like (Major domain)"/>
    <property type="match status" value="1"/>
</dbReference>
<dbReference type="EC" id="4.4.1.13" evidence="2"/>
<accession>V6LWI7</accession>
<dbReference type="InterPro" id="IPR015424">
    <property type="entry name" value="PyrdxlP-dep_Trfase"/>
</dbReference>
<feature type="domain" description="Aminotransferase class I/classII large" evidence="7">
    <location>
        <begin position="66"/>
        <end position="412"/>
    </location>
</feature>
<name>V6LWI7_9EUKA</name>
<evidence type="ECO:0000256" key="5">
    <source>
        <dbReference type="ARBA" id="ARBA00037974"/>
    </source>
</evidence>
<proteinExistence type="inferred from homology"/>
<dbReference type="InterPro" id="IPR015422">
    <property type="entry name" value="PyrdxlP-dep_Trfase_small"/>
</dbReference>
<dbReference type="InterPro" id="IPR004839">
    <property type="entry name" value="Aminotransferase_I/II_large"/>
</dbReference>
<keyword evidence="3" id="KW-0663">Pyridoxal phosphate</keyword>
<dbReference type="GO" id="GO:0008483">
    <property type="term" value="F:transaminase activity"/>
    <property type="evidence" value="ECO:0007669"/>
    <property type="project" value="UniProtKB-KW"/>
</dbReference>
<keyword evidence="4" id="KW-0456">Lyase</keyword>
<dbReference type="SUPFAM" id="SSF53383">
    <property type="entry name" value="PLP-dependent transferases"/>
    <property type="match status" value="1"/>
</dbReference>
<evidence type="ECO:0000259" key="7">
    <source>
        <dbReference type="Pfam" id="PF00155"/>
    </source>
</evidence>
<organism evidence="8">
    <name type="scientific">Spironucleus salmonicida</name>
    <dbReference type="NCBI Taxonomy" id="348837"/>
    <lineage>
        <taxon>Eukaryota</taxon>
        <taxon>Metamonada</taxon>
        <taxon>Diplomonadida</taxon>
        <taxon>Hexamitidae</taxon>
        <taxon>Hexamitinae</taxon>
        <taxon>Spironucleus</taxon>
    </lineage>
</organism>
<dbReference type="OrthoDB" id="7042322at2759"/>
<gene>
    <name evidence="8" type="ORF">SS50377_10772</name>
    <name evidence="9" type="ORF">SS50377_22682</name>
</gene>
<evidence type="ECO:0000256" key="6">
    <source>
        <dbReference type="SAM" id="MobiDB-lite"/>
    </source>
</evidence>
<dbReference type="CDD" id="cd00609">
    <property type="entry name" value="AAT_like"/>
    <property type="match status" value="1"/>
</dbReference>
<dbReference type="Proteomes" id="UP000018208">
    <property type="component" value="Unassembled WGS sequence"/>
</dbReference>
<dbReference type="GO" id="GO:0030170">
    <property type="term" value="F:pyridoxal phosphate binding"/>
    <property type="evidence" value="ECO:0007669"/>
    <property type="project" value="InterPro"/>
</dbReference>
<protein>
    <recommendedName>
        <fullName evidence="2">cysteine-S-conjugate beta-lyase</fullName>
        <ecNumber evidence="2">4.4.1.13</ecNumber>
    </recommendedName>
</protein>
<comment type="cofactor">
    <cofactor evidence="1">
        <name>pyridoxal 5'-phosphate</name>
        <dbReference type="ChEBI" id="CHEBI:597326"/>
    </cofactor>
</comment>
<reference evidence="8 9" key="1">
    <citation type="journal article" date="2014" name="PLoS Genet.">
        <title>The Genome of Spironucleus salmonicida Highlights a Fish Pathogen Adapted to Fluctuating Environments.</title>
        <authorList>
            <person name="Xu F."/>
            <person name="Jerlstrom-Hultqvist J."/>
            <person name="Einarsson E."/>
            <person name="Astvaldsson A."/>
            <person name="Svard S.G."/>
            <person name="Andersson J.O."/>
        </authorList>
    </citation>
    <scope>NUCLEOTIDE SEQUENCE</scope>
    <source>
        <strain evidence="9">ATCC 50377</strain>
    </source>
</reference>
<keyword evidence="8" id="KW-0808">Transferase</keyword>
<evidence type="ECO:0000256" key="2">
    <source>
        <dbReference type="ARBA" id="ARBA00012224"/>
    </source>
</evidence>
<dbReference type="Pfam" id="PF00155">
    <property type="entry name" value="Aminotran_1_2"/>
    <property type="match status" value="1"/>
</dbReference>
<dbReference type="EMBL" id="KI545969">
    <property type="protein sequence ID" value="EST49002.1"/>
    <property type="molecule type" value="Genomic_DNA"/>
</dbReference>
<evidence type="ECO:0000313" key="8">
    <source>
        <dbReference type="EMBL" id="EST49002.1"/>
    </source>
</evidence>
<evidence type="ECO:0000256" key="3">
    <source>
        <dbReference type="ARBA" id="ARBA00022898"/>
    </source>
</evidence>
<dbReference type="AlphaFoldDB" id="V6LWI7"/>
<dbReference type="GO" id="GO:0047804">
    <property type="term" value="F:cysteine-S-conjugate beta-lyase activity"/>
    <property type="evidence" value="ECO:0007669"/>
    <property type="project" value="UniProtKB-EC"/>
</dbReference>
<keyword evidence="10" id="KW-1185">Reference proteome</keyword>
<dbReference type="EMBL" id="AUWU02000003">
    <property type="protein sequence ID" value="KAH0575061.1"/>
    <property type="molecule type" value="Genomic_DNA"/>
</dbReference>
<reference evidence="9" key="2">
    <citation type="submission" date="2020-12" db="EMBL/GenBank/DDBJ databases">
        <title>New Spironucleus salmonicida genome in near-complete chromosomes.</title>
        <authorList>
            <person name="Xu F."/>
            <person name="Kurt Z."/>
            <person name="Jimenez-Gonzalez A."/>
            <person name="Astvaldsson A."/>
            <person name="Andersson J.O."/>
            <person name="Svard S.G."/>
        </authorList>
    </citation>
    <scope>NUCLEOTIDE SEQUENCE</scope>
    <source>
        <strain evidence="9">ATCC 50377</strain>
    </source>
</reference>
<sequence>MGSGTQTSLETPQQTTQISKQAQFSTKKIEFNNPEKYDFEIDIDRSGTNSIKIEVPRDTFKNPTLISLGTADFEVTVPAPIQRAIQKRLDHPIHGYTRYSAELIKSVQDYYQRHHNMQLNQEDMFFTPGVVPAVALALRCVVNPGDAVCMMHPEYPPFYHIVEVGGYKMNLCHMTKTSTGFEFNFQQFEEQIKTSKAFLFSSPHNPTGTVLPKADMIRIVEICQKYNVAILFDEIWSDLVFSPAKHVPLMTLAQKNIFTFYAASKSFNIAGLHMSLAFTKDPELQTKFRLEQEKMHMTTSNVFGLVAMEAAYTQCDDYLEQFKFHISSNLRMCYSYFEKNMPNLWTYLPPSTTVLWIDFGKYFTSTIDAEQWCVDQGVYLQRGNDFCKCPDHIYMRINCGSPKKLLADALDKLFKGYQKLQLK</sequence>
<keyword evidence="8" id="KW-0032">Aminotransferase</keyword>
<dbReference type="PANTHER" id="PTHR43525:SF1">
    <property type="entry name" value="PROTEIN MALY"/>
    <property type="match status" value="1"/>
</dbReference>
<dbReference type="InterPro" id="IPR051798">
    <property type="entry name" value="Class-II_PLP-Dep_Aminotrans"/>
</dbReference>
<feature type="region of interest" description="Disordered" evidence="6">
    <location>
        <begin position="1"/>
        <end position="24"/>
    </location>
</feature>
<comment type="similarity">
    <text evidence="5">Belongs to the class-II pyridoxal-phosphate-dependent aminotransferase family. MalY/PatB cystathionine beta-lyase subfamily.</text>
</comment>
<dbReference type="InterPro" id="IPR015421">
    <property type="entry name" value="PyrdxlP-dep_Trfase_major"/>
</dbReference>
<evidence type="ECO:0000256" key="4">
    <source>
        <dbReference type="ARBA" id="ARBA00023239"/>
    </source>
</evidence>
<evidence type="ECO:0000313" key="9">
    <source>
        <dbReference type="EMBL" id="KAH0575061.1"/>
    </source>
</evidence>
<dbReference type="PANTHER" id="PTHR43525">
    <property type="entry name" value="PROTEIN MALY"/>
    <property type="match status" value="1"/>
</dbReference>
<dbReference type="Gene3D" id="3.90.1150.10">
    <property type="entry name" value="Aspartate Aminotransferase, domain 1"/>
    <property type="match status" value="1"/>
</dbReference>
<evidence type="ECO:0000313" key="10">
    <source>
        <dbReference type="Proteomes" id="UP000018208"/>
    </source>
</evidence>
<dbReference type="VEuPathDB" id="GiardiaDB:SS50377_22682"/>
<evidence type="ECO:0000256" key="1">
    <source>
        <dbReference type="ARBA" id="ARBA00001933"/>
    </source>
</evidence>